<dbReference type="GO" id="GO:0009307">
    <property type="term" value="P:DNA restriction-modification system"/>
    <property type="evidence" value="ECO:0007669"/>
    <property type="project" value="UniProtKB-KW"/>
</dbReference>
<dbReference type="EMBL" id="QVES01000029">
    <property type="protein sequence ID" value="RGB81399.1"/>
    <property type="molecule type" value="Genomic_DNA"/>
</dbReference>
<dbReference type="Gene3D" id="3.90.220.20">
    <property type="entry name" value="DNA methylase specificity domains"/>
    <property type="match status" value="2"/>
</dbReference>
<comment type="similarity">
    <text evidence="1">Belongs to the type-I restriction system S methylase family.</text>
</comment>
<accession>A0A3E2TSR9</accession>
<keyword evidence="2" id="KW-0680">Restriction system</keyword>
<evidence type="ECO:0000256" key="2">
    <source>
        <dbReference type="ARBA" id="ARBA00022747"/>
    </source>
</evidence>
<dbReference type="PANTHER" id="PTHR30408">
    <property type="entry name" value="TYPE-1 RESTRICTION ENZYME ECOKI SPECIFICITY PROTEIN"/>
    <property type="match status" value="1"/>
</dbReference>
<dbReference type="PANTHER" id="PTHR30408:SF12">
    <property type="entry name" value="TYPE I RESTRICTION ENZYME MJAVIII SPECIFICITY SUBUNIT"/>
    <property type="match status" value="1"/>
</dbReference>
<dbReference type="AlphaFoldDB" id="A0A3E2TSR9"/>
<dbReference type="Pfam" id="PF01420">
    <property type="entry name" value="Methylase_S"/>
    <property type="match status" value="2"/>
</dbReference>
<feature type="domain" description="Type I restriction modification DNA specificity" evidence="4">
    <location>
        <begin position="245"/>
        <end position="363"/>
    </location>
</feature>
<keyword evidence="5" id="KW-0255">Endonuclease</keyword>
<evidence type="ECO:0000256" key="1">
    <source>
        <dbReference type="ARBA" id="ARBA00010923"/>
    </source>
</evidence>
<gene>
    <name evidence="5" type="ORF">DWZ25_14855</name>
</gene>
<comment type="caution">
    <text evidence="5">The sequence shown here is derived from an EMBL/GenBank/DDBJ whole genome shotgun (WGS) entry which is preliminary data.</text>
</comment>
<dbReference type="InterPro" id="IPR044946">
    <property type="entry name" value="Restrct_endonuc_typeI_TRD_sf"/>
</dbReference>
<keyword evidence="5" id="KW-0378">Hydrolase</keyword>
<dbReference type="InterPro" id="IPR000055">
    <property type="entry name" value="Restrct_endonuc_typeI_TRD"/>
</dbReference>
<dbReference type="RefSeq" id="WP_117530239.1">
    <property type="nucleotide sequence ID" value="NZ_JAWPMD010000032.1"/>
</dbReference>
<dbReference type="SUPFAM" id="SSF116734">
    <property type="entry name" value="DNA methylase specificity domain"/>
    <property type="match status" value="2"/>
</dbReference>
<feature type="domain" description="Type I restriction modification DNA specificity" evidence="4">
    <location>
        <begin position="3"/>
        <end position="169"/>
    </location>
</feature>
<dbReference type="InterPro" id="IPR052021">
    <property type="entry name" value="Type-I_RS_S_subunit"/>
</dbReference>
<proteinExistence type="inferred from homology"/>
<dbReference type="GO" id="GO:0004519">
    <property type="term" value="F:endonuclease activity"/>
    <property type="evidence" value="ECO:0007669"/>
    <property type="project" value="UniProtKB-KW"/>
</dbReference>
<sequence length="379" mass="42429">MAKLGDICTVVSGSTPKTGVAEYWDGTVKWITPAELNEDSFYITDSVRHITEDGKEKTGLSYLPKGTVILSSRAPIGKTAIAGCEMCCNQGFKNLICSDAVYNEYLYFFLKSKTNYLNSLGRGATFKEISKSIVEKIEIPLPNIEKQHQIVKELKATRNLIAHRKQQLTKLDELIKARFVEMFGDKNYHYESLINLILDGTSLSYGIVQPGNDGTGDMGVLRPVDIVDGKLTMSSIKYIDRSIGEGFKKTELDGDELLITVRGTTGITALTDGRFAGMNVTRGIAVIRYNRKKINPLYLSAYFNTDESQRYIQEHTRGATLQQINLSDLRIQRIMLPPLSLQNQFAAFVAEVDKSKVEVQKALDQTQLLFDSLMQQYFG</sequence>
<evidence type="ECO:0000259" key="4">
    <source>
        <dbReference type="Pfam" id="PF01420"/>
    </source>
</evidence>
<dbReference type="CDD" id="cd17273">
    <property type="entry name" value="RMtype1_S_EcoJA69PI-TRD1-CR1_like"/>
    <property type="match status" value="1"/>
</dbReference>
<keyword evidence="3" id="KW-0238">DNA-binding</keyword>
<name>A0A3E2TSR9_9FIRM</name>
<evidence type="ECO:0000256" key="3">
    <source>
        <dbReference type="ARBA" id="ARBA00023125"/>
    </source>
</evidence>
<dbReference type="Proteomes" id="UP000260782">
    <property type="component" value="Unassembled WGS sequence"/>
</dbReference>
<dbReference type="GO" id="GO:0003677">
    <property type="term" value="F:DNA binding"/>
    <property type="evidence" value="ECO:0007669"/>
    <property type="project" value="UniProtKB-KW"/>
</dbReference>
<organism evidence="5 6">
    <name type="scientific">Faecalibacterium prausnitzii</name>
    <dbReference type="NCBI Taxonomy" id="853"/>
    <lineage>
        <taxon>Bacteria</taxon>
        <taxon>Bacillati</taxon>
        <taxon>Bacillota</taxon>
        <taxon>Clostridia</taxon>
        <taxon>Eubacteriales</taxon>
        <taxon>Oscillospiraceae</taxon>
        <taxon>Faecalibacterium</taxon>
    </lineage>
</organism>
<evidence type="ECO:0000313" key="5">
    <source>
        <dbReference type="EMBL" id="RGB81399.1"/>
    </source>
</evidence>
<keyword evidence="5" id="KW-0540">Nuclease</keyword>
<dbReference type="CDD" id="cd17256">
    <property type="entry name" value="RMtype1_S_EcoJA65PI-TRD1-CR1_like"/>
    <property type="match status" value="1"/>
</dbReference>
<protein>
    <submittedName>
        <fullName evidence="5">Restriction endonuclease subunit S</fullName>
    </submittedName>
</protein>
<evidence type="ECO:0000313" key="6">
    <source>
        <dbReference type="Proteomes" id="UP000260782"/>
    </source>
</evidence>
<reference evidence="5 6" key="1">
    <citation type="submission" date="2018-08" db="EMBL/GenBank/DDBJ databases">
        <title>A genome reference for cultivated species of the human gut microbiota.</title>
        <authorList>
            <person name="Zou Y."/>
            <person name="Xue W."/>
            <person name="Luo G."/>
        </authorList>
    </citation>
    <scope>NUCLEOTIDE SEQUENCE [LARGE SCALE GENOMIC DNA]</scope>
    <source>
        <strain evidence="5 6">AF31-14AC</strain>
    </source>
</reference>